<gene>
    <name evidence="2" type="primary">cutA</name>
    <name evidence="2" type="ORF">GCM10007414_34020</name>
</gene>
<dbReference type="EMBL" id="BMDY01000025">
    <property type="protein sequence ID" value="GGB17795.1"/>
    <property type="molecule type" value="Genomic_DNA"/>
</dbReference>
<dbReference type="InterPro" id="IPR015867">
    <property type="entry name" value="N-reg_PII/ATP_PRibTrfase_C"/>
</dbReference>
<comment type="caution">
    <text evidence="2">The sequence shown here is derived from an EMBL/GenBank/DDBJ whole genome shotgun (WGS) entry which is preliminary data.</text>
</comment>
<dbReference type="InterPro" id="IPR004323">
    <property type="entry name" value="Ion_tolerance_CutA"/>
</dbReference>
<evidence type="ECO:0000313" key="2">
    <source>
        <dbReference type="EMBL" id="GGB17795.1"/>
    </source>
</evidence>
<evidence type="ECO:0000256" key="1">
    <source>
        <dbReference type="ARBA" id="ARBA00010169"/>
    </source>
</evidence>
<accession>A0ABQ1I562</accession>
<evidence type="ECO:0000313" key="3">
    <source>
        <dbReference type="Proteomes" id="UP000651977"/>
    </source>
</evidence>
<dbReference type="PANTHER" id="PTHR23419">
    <property type="entry name" value="DIVALENT CATION TOLERANCE CUTA-RELATED"/>
    <property type="match status" value="1"/>
</dbReference>
<dbReference type="SUPFAM" id="SSF54913">
    <property type="entry name" value="GlnB-like"/>
    <property type="match status" value="1"/>
</dbReference>
<dbReference type="Proteomes" id="UP000651977">
    <property type="component" value="Unassembled WGS sequence"/>
</dbReference>
<dbReference type="Gene3D" id="3.30.70.120">
    <property type="match status" value="1"/>
</dbReference>
<name>A0ABQ1I562_9ALTE</name>
<sequence>MQNACYLVLTTFSDLDSAEQFAQQVVIKKLAACVSILPQLRSIYCWQGKIESCNEVQLQIKTNLRNLHALQCDFKQQHPYDCPEFIALPIEQGASDYLKWLNDFLL</sequence>
<dbReference type="Pfam" id="PF03091">
    <property type="entry name" value="CutA1"/>
    <property type="match status" value="1"/>
</dbReference>
<dbReference type="RefSeq" id="WP_055733992.1">
    <property type="nucleotide sequence ID" value="NZ_BMDY01000025.1"/>
</dbReference>
<keyword evidence="3" id="KW-1185">Reference proteome</keyword>
<reference evidence="3" key="1">
    <citation type="journal article" date="2019" name="Int. J. Syst. Evol. Microbiol.">
        <title>The Global Catalogue of Microorganisms (GCM) 10K type strain sequencing project: providing services to taxonomists for standard genome sequencing and annotation.</title>
        <authorList>
            <consortium name="The Broad Institute Genomics Platform"/>
            <consortium name="The Broad Institute Genome Sequencing Center for Infectious Disease"/>
            <person name="Wu L."/>
            <person name="Ma J."/>
        </authorList>
    </citation>
    <scope>NUCLEOTIDE SEQUENCE [LARGE SCALE GENOMIC DNA]</scope>
    <source>
        <strain evidence="3">CGMCC 1.10131</strain>
    </source>
</reference>
<organism evidence="2 3">
    <name type="scientific">Agarivorans gilvus</name>
    <dbReference type="NCBI Taxonomy" id="680279"/>
    <lineage>
        <taxon>Bacteria</taxon>
        <taxon>Pseudomonadati</taxon>
        <taxon>Pseudomonadota</taxon>
        <taxon>Gammaproteobacteria</taxon>
        <taxon>Alteromonadales</taxon>
        <taxon>Alteromonadaceae</taxon>
        <taxon>Agarivorans</taxon>
    </lineage>
</organism>
<protein>
    <submittedName>
        <fullName evidence="2">Divalent-cation tolerance protein CutA</fullName>
    </submittedName>
</protein>
<comment type="similarity">
    <text evidence="1">Belongs to the CutA family.</text>
</comment>
<proteinExistence type="inferred from homology"/>
<dbReference type="PANTHER" id="PTHR23419:SF8">
    <property type="entry name" value="FI09726P"/>
    <property type="match status" value="1"/>
</dbReference>
<dbReference type="InterPro" id="IPR011322">
    <property type="entry name" value="N-reg_PII-like_a/b"/>
</dbReference>